<feature type="domain" description="RNA polymerase subunit H/Rpb5 C-terminal" evidence="3">
    <location>
        <begin position="18"/>
        <end position="88"/>
    </location>
</feature>
<evidence type="ECO:0000259" key="3">
    <source>
        <dbReference type="Pfam" id="PF01191"/>
    </source>
</evidence>
<dbReference type="GO" id="GO:0006362">
    <property type="term" value="P:transcription elongation by RNA polymerase I"/>
    <property type="evidence" value="ECO:0007669"/>
    <property type="project" value="TreeGrafter"/>
</dbReference>
<name>A0A2R7Y285_9ARCH</name>
<comment type="subunit">
    <text evidence="2">Part of the RNA polymerase complex.</text>
</comment>
<organism evidence="4 5">
    <name type="scientific">Candidatus Terraquivivens tikiterensis</name>
    <dbReference type="NCBI Taxonomy" id="1980982"/>
    <lineage>
        <taxon>Archaea</taxon>
        <taxon>Nitrososphaerota</taxon>
        <taxon>Candidatus Wolframiiraptoraceae</taxon>
        <taxon>Candidatus Terraquivivens</taxon>
    </lineage>
</organism>
<keyword evidence="2" id="KW-0548">Nucleotidyltransferase</keyword>
<sequence length="91" mass="10541">MADKAKPSEQERAQAFSPSKHVLVPRHEIMTKEEVEELLKRYRIKPQQLPYILASDPIVKEIGAKPGDVIRIIRQTETAGRTVYYRLVVRE</sequence>
<evidence type="ECO:0000256" key="2">
    <source>
        <dbReference type="HAMAP-Rule" id="MF_00025"/>
    </source>
</evidence>
<gene>
    <name evidence="2 4" type="primary">rpoH</name>
    <name evidence="2" type="synonym">rpo5</name>
    <name evidence="4" type="ORF">B9J98_05545</name>
</gene>
<accession>A0A2R7Y285</accession>
<dbReference type="GO" id="GO:0003899">
    <property type="term" value="F:DNA-directed RNA polymerase activity"/>
    <property type="evidence" value="ECO:0007669"/>
    <property type="project" value="UniProtKB-UniRule"/>
</dbReference>
<dbReference type="InterPro" id="IPR035913">
    <property type="entry name" value="RPB5-like_sf"/>
</dbReference>
<dbReference type="GO" id="GO:0006366">
    <property type="term" value="P:transcription by RNA polymerase II"/>
    <property type="evidence" value="ECO:0007669"/>
    <property type="project" value="TreeGrafter"/>
</dbReference>
<dbReference type="Pfam" id="PF01191">
    <property type="entry name" value="RNA_pol_Rpb5_C"/>
    <property type="match status" value="1"/>
</dbReference>
<dbReference type="GO" id="GO:0003677">
    <property type="term" value="F:DNA binding"/>
    <property type="evidence" value="ECO:0007669"/>
    <property type="project" value="InterPro"/>
</dbReference>
<evidence type="ECO:0000256" key="1">
    <source>
        <dbReference type="ARBA" id="ARBA00023163"/>
    </source>
</evidence>
<dbReference type="PANTHER" id="PTHR10535:SF0">
    <property type="entry name" value="DNA-DIRECTED RNA POLYMERASES I, II, AND III SUBUNIT RPABC1"/>
    <property type="match status" value="1"/>
</dbReference>
<dbReference type="Gene3D" id="3.90.940.20">
    <property type="entry name" value="RPB5-like RNA polymerase subunit"/>
    <property type="match status" value="1"/>
</dbReference>
<evidence type="ECO:0000313" key="5">
    <source>
        <dbReference type="Proteomes" id="UP000244066"/>
    </source>
</evidence>
<reference evidence="4 5" key="1">
    <citation type="submission" date="2017-04" db="EMBL/GenBank/DDBJ databases">
        <title>Draft Aigarchaeota genome from a New Zealand hot spring.</title>
        <authorList>
            <person name="Reysenbach A.-L."/>
            <person name="Donaho J.A."/>
            <person name="Gerhart J."/>
            <person name="Kelley J.F."/>
            <person name="Kouba K."/>
            <person name="Podar M."/>
            <person name="Stott M."/>
        </authorList>
    </citation>
    <scope>NUCLEOTIDE SEQUENCE [LARGE SCALE GENOMIC DNA]</scope>
    <source>
        <strain evidence="4">NZ13_MG1</strain>
    </source>
</reference>
<keyword evidence="2" id="KW-0963">Cytoplasm</keyword>
<evidence type="ECO:0000313" key="4">
    <source>
        <dbReference type="EMBL" id="PUA31655.1"/>
    </source>
</evidence>
<protein>
    <recommendedName>
        <fullName evidence="2">DNA-directed RNA polymerase subunit Rpo5</fullName>
        <ecNumber evidence="2">2.7.7.6</ecNumber>
    </recommendedName>
    <alternativeName>
        <fullName evidence="2">DNA-directed RNA polymerase subunit H</fullName>
    </alternativeName>
</protein>
<dbReference type="AlphaFoldDB" id="A0A2R7Y285"/>
<keyword evidence="2 4" id="KW-0240">DNA-directed RNA polymerase</keyword>
<dbReference type="PANTHER" id="PTHR10535">
    <property type="entry name" value="DNA-DIRECTED RNA POLYMERASES I, II, AND III SUBUNIT RPABC1"/>
    <property type="match status" value="1"/>
</dbReference>
<dbReference type="SUPFAM" id="SSF55287">
    <property type="entry name" value="RPB5-like RNA polymerase subunit"/>
    <property type="match status" value="1"/>
</dbReference>
<keyword evidence="2" id="KW-0808">Transferase</keyword>
<dbReference type="InterPro" id="IPR000783">
    <property type="entry name" value="RNA_pol_subH/Rpb5_C"/>
</dbReference>
<dbReference type="Proteomes" id="UP000244066">
    <property type="component" value="Unassembled WGS sequence"/>
</dbReference>
<keyword evidence="1 2" id="KW-0804">Transcription</keyword>
<comment type="function">
    <text evidence="2">DNA-dependent RNA polymerase (RNAP) catalyzes the transcription of DNA into RNA using the four ribonucleoside triphosphates as substrates.</text>
</comment>
<comment type="catalytic activity">
    <reaction evidence="2">
        <text>RNA(n) + a ribonucleoside 5'-triphosphate = RNA(n+1) + diphosphate</text>
        <dbReference type="Rhea" id="RHEA:21248"/>
        <dbReference type="Rhea" id="RHEA-COMP:14527"/>
        <dbReference type="Rhea" id="RHEA-COMP:17342"/>
        <dbReference type="ChEBI" id="CHEBI:33019"/>
        <dbReference type="ChEBI" id="CHEBI:61557"/>
        <dbReference type="ChEBI" id="CHEBI:140395"/>
        <dbReference type="EC" id="2.7.7.6"/>
    </reaction>
</comment>
<dbReference type="NCBIfam" id="NF007129">
    <property type="entry name" value="PRK09570.1"/>
    <property type="match status" value="1"/>
</dbReference>
<dbReference type="EMBL" id="NDWU01000014">
    <property type="protein sequence ID" value="PUA31655.1"/>
    <property type="molecule type" value="Genomic_DNA"/>
</dbReference>
<comment type="subcellular location">
    <subcellularLocation>
        <location evidence="2">Cytoplasm</location>
    </subcellularLocation>
</comment>
<comment type="similarity">
    <text evidence="2">Belongs to the archaeal Rpo5/eukaryotic RPB5 RNA polymerase subunit family.</text>
</comment>
<dbReference type="GO" id="GO:0000428">
    <property type="term" value="C:DNA-directed RNA polymerase complex"/>
    <property type="evidence" value="ECO:0007669"/>
    <property type="project" value="UniProtKB-KW"/>
</dbReference>
<proteinExistence type="inferred from homology"/>
<dbReference type="FunFam" id="3.90.940.20:FF:000001">
    <property type="entry name" value="DNA-directed RNA polymerases I, II, and III subunit RPABC1"/>
    <property type="match status" value="1"/>
</dbReference>
<dbReference type="EC" id="2.7.7.6" evidence="2"/>
<dbReference type="InterPro" id="IPR014381">
    <property type="entry name" value="Arch_Rpo5/euc_Rpb5"/>
</dbReference>
<dbReference type="HAMAP" id="MF_00025">
    <property type="entry name" value="RNApol_Rpo5_RPB5"/>
    <property type="match status" value="1"/>
</dbReference>
<comment type="caution">
    <text evidence="4">The sequence shown here is derived from an EMBL/GenBank/DDBJ whole genome shotgun (WGS) entry which is preliminary data.</text>
</comment>
<dbReference type="GO" id="GO:0005737">
    <property type="term" value="C:cytoplasm"/>
    <property type="evidence" value="ECO:0007669"/>
    <property type="project" value="UniProtKB-SubCell"/>
</dbReference>
<dbReference type="GO" id="GO:0042797">
    <property type="term" value="P:tRNA transcription by RNA polymerase III"/>
    <property type="evidence" value="ECO:0007669"/>
    <property type="project" value="TreeGrafter"/>
</dbReference>